<evidence type="ECO:0000313" key="6">
    <source>
        <dbReference type="Proteomes" id="UP001203880"/>
    </source>
</evidence>
<protein>
    <submittedName>
        <fullName evidence="5">DUF4139 domain-containing protein</fullName>
    </submittedName>
</protein>
<dbReference type="Pfam" id="PF13600">
    <property type="entry name" value="DUF4140"/>
    <property type="match status" value="1"/>
</dbReference>
<evidence type="ECO:0000256" key="1">
    <source>
        <dbReference type="SAM" id="Coils"/>
    </source>
</evidence>
<dbReference type="PANTHER" id="PTHR31005:SF8">
    <property type="entry name" value="DUF4139 DOMAIN-CONTAINING PROTEIN"/>
    <property type="match status" value="1"/>
</dbReference>
<feature type="signal peptide" evidence="2">
    <location>
        <begin position="1"/>
        <end position="18"/>
    </location>
</feature>
<keyword evidence="1" id="KW-0175">Coiled coil</keyword>
<feature type="coiled-coil region" evidence="1">
    <location>
        <begin position="170"/>
        <end position="204"/>
    </location>
</feature>
<sequence>MRFAISLIAFISALPVQAEVIPASSMVTEVTMHPDSATILRKGSVEIPAGKHRLVLRGVPDSASRESLRVTVNGVRQIGTVIRNDFTPPHDETAPEVKAAEARIEQIEQRIRTVRDDAAQARAAVAASEVSIEFLRKLGENDSMAEAGASALRDIARMIREEAGEASQAALDAEVRARAIEEALKDLNEELAEAQQALAAIALEDADRLYIAVEVSATEPVTSDLTLSYLVNYETSWVPTYDFNLLTGDDPRVEIKRSAMVRQETGENWTDVTLHLSTTEATGQIGARTLFPHLRRIEEPRPILKQRELSAAAPMALEADAGSLAEPVVEPPLITEEVMWSESNLILTYGEPVSIASGADVLKLQLDSFAEEADVQAVAVPIHDETAYRVASMVNSSGRELIPSSFATHYVDGQLVGFEAFDGLTSGQEADIGFGPIEGLRLTRDILDQSEGDRGILTRSNQRGDRVEIEVENLTEEDWPLRLLDRVPYSQQDDLEIEWVARPKPSEMNVDKQRGILAWDLTLAPGQSQTIQLDTTLSWPEDMVLR</sequence>
<reference evidence="5" key="1">
    <citation type="submission" date="2022-05" db="EMBL/GenBank/DDBJ databases">
        <authorList>
            <person name="Park J.-S."/>
        </authorList>
    </citation>
    <scope>NUCLEOTIDE SEQUENCE</scope>
    <source>
        <strain evidence="5">2012CJ41-6</strain>
    </source>
</reference>
<dbReference type="PANTHER" id="PTHR31005">
    <property type="entry name" value="DUF4139 DOMAIN-CONTAINING PROTEIN"/>
    <property type="match status" value="1"/>
</dbReference>
<name>A0ABT0Q5S8_9RHOB</name>
<feature type="domain" description="DUF4139" evidence="3">
    <location>
        <begin position="225"/>
        <end position="541"/>
    </location>
</feature>
<dbReference type="InterPro" id="IPR011935">
    <property type="entry name" value="CHP02231"/>
</dbReference>
<dbReference type="Proteomes" id="UP001203880">
    <property type="component" value="Unassembled WGS sequence"/>
</dbReference>
<keyword evidence="2" id="KW-0732">Signal</keyword>
<feature type="domain" description="DUF4140" evidence="4">
    <location>
        <begin position="30"/>
        <end position="126"/>
    </location>
</feature>
<accession>A0ABT0Q5S8</accession>
<organism evidence="5 6">
    <name type="scientific">Ruegeria spongiae</name>
    <dbReference type="NCBI Taxonomy" id="2942209"/>
    <lineage>
        <taxon>Bacteria</taxon>
        <taxon>Pseudomonadati</taxon>
        <taxon>Pseudomonadota</taxon>
        <taxon>Alphaproteobacteria</taxon>
        <taxon>Rhodobacterales</taxon>
        <taxon>Roseobacteraceae</taxon>
        <taxon>Ruegeria</taxon>
    </lineage>
</organism>
<proteinExistence type="predicted"/>
<gene>
    <name evidence="5" type="ORF">M3P21_16950</name>
</gene>
<evidence type="ECO:0000256" key="2">
    <source>
        <dbReference type="SAM" id="SignalP"/>
    </source>
</evidence>
<dbReference type="Pfam" id="PF13598">
    <property type="entry name" value="DUF4139"/>
    <property type="match status" value="1"/>
</dbReference>
<dbReference type="InterPro" id="IPR025554">
    <property type="entry name" value="DUF4140"/>
</dbReference>
<dbReference type="NCBIfam" id="TIGR02231">
    <property type="entry name" value="mucoidy inhibitor MuiA family protein"/>
    <property type="match status" value="1"/>
</dbReference>
<keyword evidence="6" id="KW-1185">Reference proteome</keyword>
<feature type="coiled-coil region" evidence="1">
    <location>
        <begin position="97"/>
        <end position="124"/>
    </location>
</feature>
<evidence type="ECO:0000259" key="3">
    <source>
        <dbReference type="Pfam" id="PF13598"/>
    </source>
</evidence>
<comment type="caution">
    <text evidence="5">The sequence shown here is derived from an EMBL/GenBank/DDBJ whole genome shotgun (WGS) entry which is preliminary data.</text>
</comment>
<dbReference type="InterPro" id="IPR037291">
    <property type="entry name" value="DUF4139"/>
</dbReference>
<evidence type="ECO:0000313" key="5">
    <source>
        <dbReference type="EMBL" id="MCL6285219.1"/>
    </source>
</evidence>
<dbReference type="EMBL" id="JAMFMB010000024">
    <property type="protein sequence ID" value="MCL6285219.1"/>
    <property type="molecule type" value="Genomic_DNA"/>
</dbReference>
<dbReference type="RefSeq" id="WP_249711798.1">
    <property type="nucleotide sequence ID" value="NZ_JAMFMB010000024.1"/>
</dbReference>
<evidence type="ECO:0000259" key="4">
    <source>
        <dbReference type="Pfam" id="PF13600"/>
    </source>
</evidence>
<feature type="chain" id="PRO_5045877730" evidence="2">
    <location>
        <begin position="19"/>
        <end position="546"/>
    </location>
</feature>